<keyword evidence="2" id="KW-1133">Transmembrane helix</keyword>
<feature type="compositionally biased region" description="Basic and acidic residues" evidence="1">
    <location>
        <begin position="378"/>
        <end position="393"/>
    </location>
</feature>
<evidence type="ECO:0000256" key="2">
    <source>
        <dbReference type="SAM" id="Phobius"/>
    </source>
</evidence>
<dbReference type="AlphaFoldDB" id="A0AAD7PGM7"/>
<name>A0AAD7PGM7_QUISA</name>
<feature type="compositionally biased region" description="Basic residues" evidence="1">
    <location>
        <begin position="488"/>
        <end position="498"/>
    </location>
</feature>
<dbReference type="PANTHER" id="PTHR34775">
    <property type="entry name" value="TRANSMEMBRANE PROTEIN"/>
    <property type="match status" value="1"/>
</dbReference>
<evidence type="ECO:0000313" key="3">
    <source>
        <dbReference type="EMBL" id="KAJ7954194.1"/>
    </source>
</evidence>
<protein>
    <submittedName>
        <fullName evidence="3">Transmembrane protein</fullName>
    </submittedName>
</protein>
<dbReference type="KEGG" id="qsa:O6P43_025800"/>
<evidence type="ECO:0000313" key="4">
    <source>
        <dbReference type="Proteomes" id="UP001163823"/>
    </source>
</evidence>
<accession>A0AAD7PGM7</accession>
<feature type="compositionally biased region" description="Low complexity" evidence="1">
    <location>
        <begin position="450"/>
        <end position="464"/>
    </location>
</feature>
<feature type="region of interest" description="Disordered" evidence="1">
    <location>
        <begin position="373"/>
        <end position="393"/>
    </location>
</feature>
<evidence type="ECO:0000256" key="1">
    <source>
        <dbReference type="SAM" id="MobiDB-lite"/>
    </source>
</evidence>
<feature type="transmembrane region" description="Helical" evidence="2">
    <location>
        <begin position="351"/>
        <end position="369"/>
    </location>
</feature>
<proteinExistence type="predicted"/>
<keyword evidence="2 3" id="KW-0812">Transmembrane</keyword>
<dbReference type="Proteomes" id="UP001163823">
    <property type="component" value="Chromosome 10"/>
</dbReference>
<gene>
    <name evidence="3" type="ORF">O6P43_025800</name>
</gene>
<reference evidence="3" key="1">
    <citation type="journal article" date="2023" name="Science">
        <title>Elucidation of the pathway for biosynthesis of saponin adjuvants from the soapbark tree.</title>
        <authorList>
            <person name="Reed J."/>
            <person name="Orme A."/>
            <person name="El-Demerdash A."/>
            <person name="Owen C."/>
            <person name="Martin L.B.B."/>
            <person name="Misra R.C."/>
            <person name="Kikuchi S."/>
            <person name="Rejzek M."/>
            <person name="Martin A.C."/>
            <person name="Harkess A."/>
            <person name="Leebens-Mack J."/>
            <person name="Louveau T."/>
            <person name="Stephenson M.J."/>
            <person name="Osbourn A."/>
        </authorList>
    </citation>
    <scope>NUCLEOTIDE SEQUENCE</scope>
    <source>
        <strain evidence="3">S10</strain>
    </source>
</reference>
<keyword evidence="4" id="KW-1185">Reference proteome</keyword>
<feature type="region of interest" description="Disordered" evidence="1">
    <location>
        <begin position="428"/>
        <end position="498"/>
    </location>
</feature>
<dbReference type="PANTHER" id="PTHR34775:SF4">
    <property type="entry name" value="TRANSMEMBRANE PROTEIN"/>
    <property type="match status" value="1"/>
</dbReference>
<sequence length="498" mass="55710">MYASSDIPELAKANFDRLARNFHLWYASSMFSISDLMFSFRGVHEWDHLPYYNLTGLHGDIPVDGSQVFDNSDKGIVPPKLDPSEVNRVEDEAGLEYENDEDIGDASRGSYGLAYEEQMLHDIIVHDSAEKVSEEYRAPKIETEQGVGDASRGYSYGLAYEEQMLHDIIVHDSAEKVSEEYRAPKIETQQGVGEASRGYYSTSFEEDEQYHVIVNNKDEKVIEEYGDPESVEVLEVQLANVIKPDSSELDEALQQDEVNKPSDLRMPQAQETVPPADDVNFEEQGKAELNGQPVLNSYIAETHTDILEAGEFHVECGDMELTISEEITTSSDAASLVNKQNPRAVDLPPNVLAILLLVVPLIAATIFNYSRKDKSRTRRDGSREKQFEKKLDRSLPGNCPSVVDMVGESCPSEMSSFQKYTSYSSRGLKSSNKAQSVEKKPNKNLRRESLASSADYSMSSSYGSFTTYEKIPSKNGHGDEEVITPVRRSSRIRKVTSS</sequence>
<keyword evidence="2" id="KW-0472">Membrane</keyword>
<organism evidence="3 4">
    <name type="scientific">Quillaja saponaria</name>
    <name type="common">Soap bark tree</name>
    <dbReference type="NCBI Taxonomy" id="32244"/>
    <lineage>
        <taxon>Eukaryota</taxon>
        <taxon>Viridiplantae</taxon>
        <taxon>Streptophyta</taxon>
        <taxon>Embryophyta</taxon>
        <taxon>Tracheophyta</taxon>
        <taxon>Spermatophyta</taxon>
        <taxon>Magnoliopsida</taxon>
        <taxon>eudicotyledons</taxon>
        <taxon>Gunneridae</taxon>
        <taxon>Pentapetalae</taxon>
        <taxon>rosids</taxon>
        <taxon>fabids</taxon>
        <taxon>Fabales</taxon>
        <taxon>Quillajaceae</taxon>
        <taxon>Quillaja</taxon>
    </lineage>
</organism>
<comment type="caution">
    <text evidence="3">The sequence shown here is derived from an EMBL/GenBank/DDBJ whole genome shotgun (WGS) entry which is preliminary data.</text>
</comment>
<feature type="compositionally biased region" description="Basic and acidic residues" evidence="1">
    <location>
        <begin position="436"/>
        <end position="449"/>
    </location>
</feature>
<dbReference type="EMBL" id="JARAOO010000010">
    <property type="protein sequence ID" value="KAJ7954194.1"/>
    <property type="molecule type" value="Genomic_DNA"/>
</dbReference>